<proteinExistence type="predicted"/>
<reference evidence="1 2" key="1">
    <citation type="submission" date="2007-08" db="EMBL/GenBank/DDBJ databases">
        <title>Draft genome sequence of Clostridium leptum (DSM 753).</title>
        <authorList>
            <person name="Sudarsanam P."/>
            <person name="Ley R."/>
            <person name="Guruge J."/>
            <person name="Turnbaugh P.J."/>
            <person name="Mahowald M."/>
            <person name="Liep D."/>
            <person name="Gordon J."/>
        </authorList>
    </citation>
    <scope>NUCLEOTIDE SEQUENCE [LARGE SCALE GENOMIC DNA]</scope>
    <source>
        <strain evidence="1 2">DSM 753</strain>
    </source>
</reference>
<gene>
    <name evidence="1" type="ORF">CLOLEP_02590</name>
</gene>
<accession>A7VVH9</accession>
<dbReference type="Proteomes" id="UP000003490">
    <property type="component" value="Unassembled WGS sequence"/>
</dbReference>
<comment type="caution">
    <text evidence="1">The sequence shown here is derived from an EMBL/GenBank/DDBJ whole genome shotgun (WGS) entry which is preliminary data.</text>
</comment>
<evidence type="ECO:0000313" key="2">
    <source>
        <dbReference type="Proteomes" id="UP000003490"/>
    </source>
</evidence>
<dbReference type="AlphaFoldDB" id="A7VVH9"/>
<reference evidence="1 2" key="2">
    <citation type="submission" date="2007-08" db="EMBL/GenBank/DDBJ databases">
        <authorList>
            <person name="Fulton L."/>
            <person name="Clifton S."/>
            <person name="Fulton B."/>
            <person name="Xu J."/>
            <person name="Minx P."/>
            <person name="Pepin K.H."/>
            <person name="Johnson M."/>
            <person name="Thiruvilangam P."/>
            <person name="Bhonagiri V."/>
            <person name="Nash W.E."/>
            <person name="Wang C."/>
            <person name="Mardis E.R."/>
            <person name="Wilson R.K."/>
        </authorList>
    </citation>
    <scope>NUCLEOTIDE SEQUENCE [LARGE SCALE GENOMIC DNA]</scope>
    <source>
        <strain evidence="1 2">DSM 753</strain>
    </source>
</reference>
<organism evidence="1 2">
    <name type="scientific">[Clostridium] leptum DSM 753</name>
    <dbReference type="NCBI Taxonomy" id="428125"/>
    <lineage>
        <taxon>Bacteria</taxon>
        <taxon>Bacillati</taxon>
        <taxon>Bacillota</taxon>
        <taxon>Clostridia</taxon>
        <taxon>Eubacteriales</taxon>
        <taxon>Oscillospiraceae</taxon>
        <taxon>Oscillospiraceae incertae sedis</taxon>
    </lineage>
</organism>
<dbReference type="HOGENOM" id="CLU_3268070_0_0_9"/>
<dbReference type="EMBL" id="ABCB02000019">
    <property type="protein sequence ID" value="EDO60978.1"/>
    <property type="molecule type" value="Genomic_DNA"/>
</dbReference>
<name>A7VVH9_9FIRM</name>
<sequence length="41" mass="4772">MIDFNIHLFGIDFNREPVKFLPGFSEFSVNYRNKLGLKAPV</sequence>
<evidence type="ECO:0000313" key="1">
    <source>
        <dbReference type="EMBL" id="EDO60978.1"/>
    </source>
</evidence>
<protein>
    <submittedName>
        <fullName evidence="1">Uncharacterized protein</fullName>
    </submittedName>
</protein>